<dbReference type="InterPro" id="IPR013785">
    <property type="entry name" value="Aldolase_TIM"/>
</dbReference>
<reference evidence="7" key="1">
    <citation type="journal article" date="2019" name="Microbiol. Resour. Announc.">
        <title>Complete Genome Sequence of Halomonas olivaria, a Moderately Halophilic Bacterium Isolated from Olive Processing Effluents, Obtained by Nanopore Sequencing.</title>
        <authorList>
            <person name="Nagata S."/>
            <person name="Ii K.M."/>
            <person name="Tsukimi T."/>
            <person name="Miura M.C."/>
            <person name="Galipon J."/>
            <person name="Arakawa K."/>
        </authorList>
    </citation>
    <scope>NUCLEOTIDE SEQUENCE [LARGE SCALE GENOMIC DNA]</scope>
    <source>
        <strain evidence="7">TYRC17</strain>
    </source>
</reference>
<dbReference type="Pfam" id="PF01070">
    <property type="entry name" value="FMN_dh"/>
    <property type="match status" value="1"/>
</dbReference>
<dbReference type="InterPro" id="IPR000262">
    <property type="entry name" value="FMN-dep_DH"/>
</dbReference>
<dbReference type="PANTHER" id="PTHR10578">
    <property type="entry name" value="S -2-HYDROXY-ACID OXIDASE-RELATED"/>
    <property type="match status" value="1"/>
</dbReference>
<protein>
    <recommendedName>
        <fullName evidence="5">FMN hydroxy acid dehydrogenase domain-containing protein</fullName>
    </recommendedName>
</protein>
<evidence type="ECO:0000256" key="3">
    <source>
        <dbReference type="ARBA" id="ARBA00022643"/>
    </source>
</evidence>
<dbReference type="InterPro" id="IPR008259">
    <property type="entry name" value="FMN_hydac_DH_AS"/>
</dbReference>
<evidence type="ECO:0000313" key="7">
    <source>
        <dbReference type="Proteomes" id="UP000289555"/>
    </source>
</evidence>
<keyword evidence="7" id="KW-1185">Reference proteome</keyword>
<feature type="domain" description="FMN hydroxy acid dehydrogenase" evidence="5">
    <location>
        <begin position="1"/>
        <end position="199"/>
    </location>
</feature>
<keyword evidence="4" id="KW-0560">Oxidoreductase</keyword>
<evidence type="ECO:0000256" key="4">
    <source>
        <dbReference type="ARBA" id="ARBA00023002"/>
    </source>
</evidence>
<evidence type="ECO:0000256" key="2">
    <source>
        <dbReference type="ARBA" id="ARBA00022630"/>
    </source>
</evidence>
<dbReference type="InterPro" id="IPR037396">
    <property type="entry name" value="FMN_HAD"/>
</dbReference>
<dbReference type="Proteomes" id="UP000289555">
    <property type="component" value="Chromosome"/>
</dbReference>
<comment type="cofactor">
    <cofactor evidence="1">
        <name>FMN</name>
        <dbReference type="ChEBI" id="CHEBI:58210"/>
    </cofactor>
</comment>
<dbReference type="PROSITE" id="PS51349">
    <property type="entry name" value="FMN_HYDROXY_ACID_DH_2"/>
    <property type="match status" value="1"/>
</dbReference>
<proteinExistence type="predicted"/>
<evidence type="ECO:0000259" key="5">
    <source>
        <dbReference type="PROSITE" id="PS51349"/>
    </source>
</evidence>
<sequence>MGWPNSSTLASLDIFRTIAKHGLPHFENNYASRGAPIFSASVNRDISDRGGLDWGDLAYVRELWTGNLTLKGILNDDDAVRAYQVGVDALIVSNHGARQLDGVVSPLTVLPSIVNAVGDIPVMIDSGFRRGTDVLKALALGASFVFIGRPFGYAAAVAGEEGVKHAATLLRNEIARDMALLGITDLKQLNSSFIYNQLGIEQYR</sequence>
<dbReference type="PANTHER" id="PTHR10578:SF107">
    <property type="entry name" value="2-HYDROXYACID OXIDASE 1"/>
    <property type="match status" value="1"/>
</dbReference>
<dbReference type="Gene3D" id="3.20.20.70">
    <property type="entry name" value="Aldolase class I"/>
    <property type="match status" value="1"/>
</dbReference>
<accession>A0ABM7GUL2</accession>
<evidence type="ECO:0000256" key="1">
    <source>
        <dbReference type="ARBA" id="ARBA00001917"/>
    </source>
</evidence>
<gene>
    <name evidence="6" type="ORF">HORIV_68480</name>
</gene>
<organism evidence="6 7">
    <name type="scientific">Vreelandella olivaria</name>
    <dbReference type="NCBI Taxonomy" id="390919"/>
    <lineage>
        <taxon>Bacteria</taxon>
        <taxon>Pseudomonadati</taxon>
        <taxon>Pseudomonadota</taxon>
        <taxon>Gammaproteobacteria</taxon>
        <taxon>Oceanospirillales</taxon>
        <taxon>Halomonadaceae</taxon>
        <taxon>Vreelandella</taxon>
    </lineage>
</organism>
<dbReference type="PROSITE" id="PS00557">
    <property type="entry name" value="FMN_HYDROXY_ACID_DH_1"/>
    <property type="match status" value="1"/>
</dbReference>
<name>A0ABM7GUL2_9GAMM</name>
<keyword evidence="2" id="KW-0285">Flavoprotein</keyword>
<dbReference type="SUPFAM" id="SSF51395">
    <property type="entry name" value="FMN-linked oxidoreductases"/>
    <property type="match status" value="1"/>
</dbReference>
<keyword evidence="3" id="KW-0288">FMN</keyword>
<evidence type="ECO:0000313" key="6">
    <source>
        <dbReference type="EMBL" id="BBI54427.1"/>
    </source>
</evidence>
<dbReference type="EMBL" id="AP019416">
    <property type="protein sequence ID" value="BBI54427.1"/>
    <property type="molecule type" value="Genomic_DNA"/>
</dbReference>